<proteinExistence type="predicted"/>
<dbReference type="PANTHER" id="PTHR13359">
    <property type="entry name" value="39S RIBOSOMAL PROTEIN L40, MITOCHONDRIAL"/>
    <property type="match status" value="1"/>
</dbReference>
<dbReference type="PANTHER" id="PTHR13359:SF2">
    <property type="entry name" value="LARGE RIBOSOMAL SUBUNIT PROTEIN ML40"/>
    <property type="match status" value="1"/>
</dbReference>
<gene>
    <name evidence="1" type="ORF">FJAP1339_LOCUS1371</name>
</gene>
<dbReference type="InterPro" id="IPR039145">
    <property type="entry name" value="Ribosomal_mL40_metazoa/plant"/>
</dbReference>
<accession>A0A7S2UVP4</accession>
<reference evidence="1" key="1">
    <citation type="submission" date="2021-01" db="EMBL/GenBank/DDBJ databases">
        <authorList>
            <person name="Corre E."/>
            <person name="Pelletier E."/>
            <person name="Niang G."/>
            <person name="Scheremetjew M."/>
            <person name="Finn R."/>
            <person name="Kale V."/>
            <person name="Holt S."/>
            <person name="Cochrane G."/>
            <person name="Meng A."/>
            <person name="Brown T."/>
            <person name="Cohen L."/>
        </authorList>
    </citation>
    <scope>NUCLEOTIDE SEQUENCE</scope>
    <source>
        <strain evidence="1">CCMP1661</strain>
    </source>
</reference>
<evidence type="ECO:0000313" key="1">
    <source>
        <dbReference type="EMBL" id="CAD9858852.1"/>
    </source>
</evidence>
<dbReference type="EMBL" id="HBHR01003057">
    <property type="protein sequence ID" value="CAD9858852.1"/>
    <property type="molecule type" value="Transcribed_RNA"/>
</dbReference>
<name>A0A7S2UVP4_9STRA</name>
<dbReference type="GO" id="GO:0005762">
    <property type="term" value="C:mitochondrial large ribosomal subunit"/>
    <property type="evidence" value="ECO:0007669"/>
    <property type="project" value="InterPro"/>
</dbReference>
<organism evidence="1">
    <name type="scientific">Fibrocapsa japonica</name>
    <dbReference type="NCBI Taxonomy" id="94617"/>
    <lineage>
        <taxon>Eukaryota</taxon>
        <taxon>Sar</taxon>
        <taxon>Stramenopiles</taxon>
        <taxon>Ochrophyta</taxon>
        <taxon>Raphidophyceae</taxon>
        <taxon>Chattonellales</taxon>
        <taxon>Chattonellaceae</taxon>
        <taxon>Fibrocapsa</taxon>
    </lineage>
</organism>
<protein>
    <submittedName>
        <fullName evidence="1">Uncharacterized protein</fullName>
    </submittedName>
</protein>
<dbReference type="AlphaFoldDB" id="A0A7S2UVP4"/>
<sequence>MISTRVGSQLFLTNALVLNATRSPCSRYLSVEKGQSVIEWTQAFRKKVVAMDESEKTKMFIDCFDVPNPKKPKFDEEKAKRYQEIGREYNRQTTIRHNNMMKALHKKIVLREEAIMAMPEKYRAAALELETSPVPEKRVVPTWTPPIPDFDPKELAKKIEFTPGF</sequence>